<feature type="transmembrane region" description="Helical" evidence="1">
    <location>
        <begin position="130"/>
        <end position="154"/>
    </location>
</feature>
<comment type="caution">
    <text evidence="2">The sequence shown here is derived from an EMBL/GenBank/DDBJ whole genome shotgun (WGS) entry which is preliminary data.</text>
</comment>
<keyword evidence="1" id="KW-0812">Transmembrane</keyword>
<dbReference type="EMBL" id="JAFLVR010000064">
    <property type="protein sequence ID" value="MBO0454527.1"/>
    <property type="molecule type" value="Genomic_DNA"/>
</dbReference>
<gene>
    <name evidence="2" type="ORF">JZO85_19895</name>
</gene>
<keyword evidence="3" id="KW-1185">Reference proteome</keyword>
<accession>A0ABS3HM53</accession>
<dbReference type="Proteomes" id="UP000664495">
    <property type="component" value="Unassembled WGS sequence"/>
</dbReference>
<dbReference type="RefSeq" id="WP_207110259.1">
    <property type="nucleotide sequence ID" value="NZ_JAFLVR010000064.1"/>
</dbReference>
<organism evidence="2 3">
    <name type="scientific">Candidatus Enterococcus murrayae</name>
    <dbReference type="NCBI Taxonomy" id="2815321"/>
    <lineage>
        <taxon>Bacteria</taxon>
        <taxon>Bacillati</taxon>
        <taxon>Bacillota</taxon>
        <taxon>Bacilli</taxon>
        <taxon>Lactobacillales</taxon>
        <taxon>Enterococcaceae</taxon>
        <taxon>Enterococcus</taxon>
    </lineage>
</organism>
<protein>
    <recommendedName>
        <fullName evidence="4">DUF3169 family protein</fullName>
    </recommendedName>
</protein>
<sequence length="161" mass="17694">MSYHSKRVLTSIFFSCCLVLGYAFYVFRLNPEISHDLIAWSRIVLVFIGIGIIGSIILHILTVISYTIKISVKDSELSETDVDRVVNSTLVEDEMDKMISLRASRIGYFVSGFSGILAIAALASGVAPFVAFHIILAGFMIGNLVEGAISIYLYEKGVQYG</sequence>
<keyword evidence="1" id="KW-1133">Transmembrane helix</keyword>
<keyword evidence="1" id="KW-0472">Membrane</keyword>
<evidence type="ECO:0000256" key="1">
    <source>
        <dbReference type="SAM" id="Phobius"/>
    </source>
</evidence>
<name>A0ABS3HM53_9ENTE</name>
<evidence type="ECO:0008006" key="4">
    <source>
        <dbReference type="Google" id="ProtNLM"/>
    </source>
</evidence>
<evidence type="ECO:0000313" key="3">
    <source>
        <dbReference type="Proteomes" id="UP000664495"/>
    </source>
</evidence>
<feature type="transmembrane region" description="Helical" evidence="1">
    <location>
        <begin position="39"/>
        <end position="64"/>
    </location>
</feature>
<reference evidence="2 3" key="1">
    <citation type="submission" date="2021-03" db="EMBL/GenBank/DDBJ databases">
        <title>Enterococcal diversity collection.</title>
        <authorList>
            <person name="Gilmore M.S."/>
            <person name="Schwartzman J."/>
            <person name="Van Tyne D."/>
            <person name="Martin M."/>
            <person name="Earl A.M."/>
            <person name="Manson A.L."/>
            <person name="Straub T."/>
            <person name="Salamzade R."/>
            <person name="Saavedra J."/>
            <person name="Lebreton F."/>
            <person name="Prichula J."/>
            <person name="Schaufler K."/>
            <person name="Gaca A."/>
            <person name="Sgardioli B."/>
            <person name="Wagenaar J."/>
            <person name="Strong T."/>
        </authorList>
    </citation>
    <scope>NUCLEOTIDE SEQUENCE [LARGE SCALE GENOMIC DNA]</scope>
    <source>
        <strain evidence="2 3">MJM16</strain>
    </source>
</reference>
<feature type="transmembrane region" description="Helical" evidence="1">
    <location>
        <begin position="106"/>
        <end position="124"/>
    </location>
</feature>
<proteinExistence type="predicted"/>
<evidence type="ECO:0000313" key="2">
    <source>
        <dbReference type="EMBL" id="MBO0454527.1"/>
    </source>
</evidence>